<reference evidence="3" key="1">
    <citation type="submission" date="2020-01" db="EMBL/GenBank/DDBJ databases">
        <title>Phosphoaccumulans saitamaens gen. nov., sp. nov., a polyphosphate accumulating bacterium isolated from surface river water.</title>
        <authorList>
            <person name="Watanabe K."/>
            <person name="Suda W."/>
        </authorList>
    </citation>
    <scope>NUCLEOTIDE SEQUENCE [LARGE SCALE GENOMIC DNA]</scope>
    <source>
        <strain evidence="3">ICHIAU1</strain>
    </source>
</reference>
<dbReference type="EMBL" id="AP022345">
    <property type="protein sequence ID" value="BBU68241.1"/>
    <property type="molecule type" value="Genomic_DNA"/>
</dbReference>
<keyword evidence="1" id="KW-0472">Membrane</keyword>
<dbReference type="InterPro" id="IPR002696">
    <property type="entry name" value="Membr_insert_effic_factor_YidD"/>
</dbReference>
<dbReference type="PANTHER" id="PTHR33383:SF1">
    <property type="entry name" value="MEMBRANE PROTEIN INSERTION EFFICIENCY FACTOR-RELATED"/>
    <property type="match status" value="1"/>
</dbReference>
<keyword evidence="1" id="KW-1003">Cell membrane</keyword>
<name>A0A7R6RC46_9RHOO</name>
<evidence type="ECO:0000313" key="2">
    <source>
        <dbReference type="EMBL" id="BBU68241.1"/>
    </source>
</evidence>
<dbReference type="Proteomes" id="UP000463961">
    <property type="component" value="Chromosome"/>
</dbReference>
<keyword evidence="3" id="KW-1185">Reference proteome</keyword>
<gene>
    <name evidence="2" type="ORF">ICHIAU1_05240</name>
</gene>
<evidence type="ECO:0000256" key="1">
    <source>
        <dbReference type="HAMAP-Rule" id="MF_00386"/>
    </source>
</evidence>
<protein>
    <recommendedName>
        <fullName evidence="1">Putative membrane protein insertion efficiency factor</fullName>
    </recommendedName>
</protein>
<dbReference type="AlphaFoldDB" id="A0A7R6RC46"/>
<comment type="function">
    <text evidence="1">Could be involved in insertion of integral membrane proteins into the membrane.</text>
</comment>
<dbReference type="PANTHER" id="PTHR33383">
    <property type="entry name" value="MEMBRANE PROTEIN INSERTION EFFICIENCY FACTOR-RELATED"/>
    <property type="match status" value="1"/>
</dbReference>
<dbReference type="HAMAP" id="MF_00386">
    <property type="entry name" value="UPF0161_YidD"/>
    <property type="match status" value="1"/>
</dbReference>
<dbReference type="Pfam" id="PF01809">
    <property type="entry name" value="YidD"/>
    <property type="match status" value="1"/>
</dbReference>
<sequence length="84" mass="9329">MNAGMDKLIALPGKLIQQLLLGLIQVYRYALSPFLGQRCRFHPSCSAYAAEALTRYGALRGTWLAVKRVLRCHPFHPGGHDPVP</sequence>
<dbReference type="SMART" id="SM01234">
    <property type="entry name" value="Haemolytic"/>
    <property type="match status" value="1"/>
</dbReference>
<comment type="similarity">
    <text evidence="1">Belongs to the UPF0161 family.</text>
</comment>
<organism evidence="2 3">
    <name type="scientific">Fluviibacter phosphoraccumulans</name>
    <dbReference type="NCBI Taxonomy" id="1751046"/>
    <lineage>
        <taxon>Bacteria</taxon>
        <taxon>Pseudomonadati</taxon>
        <taxon>Pseudomonadota</taxon>
        <taxon>Betaproteobacteria</taxon>
        <taxon>Rhodocyclales</taxon>
        <taxon>Fluviibacteraceae</taxon>
        <taxon>Fluviibacter</taxon>
    </lineage>
</organism>
<evidence type="ECO:0000313" key="3">
    <source>
        <dbReference type="Proteomes" id="UP000463961"/>
    </source>
</evidence>
<proteinExistence type="inferred from homology"/>
<accession>A0A7R6RC46</accession>
<comment type="subcellular location">
    <subcellularLocation>
        <location evidence="1">Cell membrane</location>
        <topology evidence="1">Peripheral membrane protein</topology>
        <orientation evidence="1">Cytoplasmic side</orientation>
    </subcellularLocation>
</comment>
<dbReference type="NCBIfam" id="TIGR00278">
    <property type="entry name" value="membrane protein insertion efficiency factor YidD"/>
    <property type="match status" value="1"/>
</dbReference>
<dbReference type="GO" id="GO:0005886">
    <property type="term" value="C:plasma membrane"/>
    <property type="evidence" value="ECO:0007669"/>
    <property type="project" value="UniProtKB-SubCell"/>
</dbReference>